<feature type="compositionally biased region" description="Low complexity" evidence="1">
    <location>
        <begin position="47"/>
        <end position="79"/>
    </location>
</feature>
<accession>A0ABU8F4A3</accession>
<comment type="caution">
    <text evidence="3">The sequence shown here is derived from an EMBL/GenBank/DDBJ whole genome shotgun (WGS) entry which is preliminary data.</text>
</comment>
<feature type="signal peptide" evidence="2">
    <location>
        <begin position="1"/>
        <end position="25"/>
    </location>
</feature>
<feature type="compositionally biased region" description="Polar residues" evidence="1">
    <location>
        <begin position="96"/>
        <end position="109"/>
    </location>
</feature>
<dbReference type="RefSeq" id="WP_336496432.1">
    <property type="nucleotide sequence ID" value="NZ_JBAWSY010000002.1"/>
</dbReference>
<name>A0ABU8F4A3_9BACI</name>
<evidence type="ECO:0000313" key="3">
    <source>
        <dbReference type="EMBL" id="MEI4768881.1"/>
    </source>
</evidence>
<feature type="region of interest" description="Disordered" evidence="1">
    <location>
        <begin position="41"/>
        <end position="117"/>
    </location>
</feature>
<dbReference type="PROSITE" id="PS51257">
    <property type="entry name" value="PROKAR_LIPOPROTEIN"/>
    <property type="match status" value="1"/>
</dbReference>
<protein>
    <recommendedName>
        <fullName evidence="5">Lipoprotein</fullName>
    </recommendedName>
</protein>
<evidence type="ECO:0000256" key="1">
    <source>
        <dbReference type="SAM" id="MobiDB-lite"/>
    </source>
</evidence>
<gene>
    <name evidence="3" type="ORF">WAX74_04310</name>
</gene>
<feature type="chain" id="PRO_5047299568" description="Lipoprotein" evidence="2">
    <location>
        <begin position="26"/>
        <end position="117"/>
    </location>
</feature>
<proteinExistence type="predicted"/>
<evidence type="ECO:0008006" key="5">
    <source>
        <dbReference type="Google" id="ProtNLM"/>
    </source>
</evidence>
<dbReference type="Proteomes" id="UP001364890">
    <property type="component" value="Unassembled WGS sequence"/>
</dbReference>
<evidence type="ECO:0000313" key="4">
    <source>
        <dbReference type="Proteomes" id="UP001364890"/>
    </source>
</evidence>
<evidence type="ECO:0000256" key="2">
    <source>
        <dbReference type="SAM" id="SignalP"/>
    </source>
</evidence>
<reference evidence="3 4" key="1">
    <citation type="submission" date="2024-01" db="EMBL/GenBank/DDBJ databases">
        <title>Seven novel Bacillus-like species.</title>
        <authorList>
            <person name="Liu G."/>
        </authorList>
    </citation>
    <scope>NUCLEOTIDE SEQUENCE [LARGE SCALE GENOMIC DNA]</scope>
    <source>
        <strain evidence="3 4">FJAT-51614</strain>
    </source>
</reference>
<keyword evidence="2" id="KW-0732">Signal</keyword>
<sequence length="117" mass="12381">MWKKAVPVVALSSFLLVGCNNNDNAAPNKTETPMQEVREGVNDLTPNMNNNNRNGINGTGGTNANDNYNNNGLNNNPAGYNGGAGTGTNNGVNDETVPNANNYNGQTTKQKVKEITK</sequence>
<dbReference type="EMBL" id="JBAWSY010000002">
    <property type="protein sequence ID" value="MEI4768881.1"/>
    <property type="molecule type" value="Genomic_DNA"/>
</dbReference>
<keyword evidence="4" id="KW-1185">Reference proteome</keyword>
<organism evidence="3 4">
    <name type="scientific">Psychrobacillus mangrovi</name>
    <dbReference type="NCBI Taxonomy" id="3117745"/>
    <lineage>
        <taxon>Bacteria</taxon>
        <taxon>Bacillati</taxon>
        <taxon>Bacillota</taxon>
        <taxon>Bacilli</taxon>
        <taxon>Bacillales</taxon>
        <taxon>Bacillaceae</taxon>
        <taxon>Psychrobacillus</taxon>
    </lineage>
</organism>